<dbReference type="OrthoDB" id="3405462at2"/>
<keyword evidence="2" id="KW-1185">Reference proteome</keyword>
<dbReference type="RefSeq" id="WP_130479393.1">
    <property type="nucleotide sequence ID" value="NZ_SFCC01000021.1"/>
</dbReference>
<dbReference type="EMBL" id="SFCC01000021">
    <property type="protein sequence ID" value="RZQ59828.1"/>
    <property type="molecule type" value="Genomic_DNA"/>
</dbReference>
<dbReference type="Proteomes" id="UP000292003">
    <property type="component" value="Unassembled WGS sequence"/>
</dbReference>
<reference evidence="1 2" key="1">
    <citation type="submission" date="2019-02" db="EMBL/GenBank/DDBJ databases">
        <title>Draft genome sequence of Amycolatopsis sp. 8-3EHSu isolated from roots of Suaeda maritima.</title>
        <authorList>
            <person name="Duangmal K."/>
            <person name="Chantavorakit T."/>
        </authorList>
    </citation>
    <scope>NUCLEOTIDE SEQUENCE [LARGE SCALE GENOMIC DNA]</scope>
    <source>
        <strain evidence="1 2">8-3EHSu</strain>
    </source>
</reference>
<protein>
    <submittedName>
        <fullName evidence="1">Uncharacterized protein</fullName>
    </submittedName>
</protein>
<dbReference type="AlphaFoldDB" id="A0A4Q7IZG7"/>
<organism evidence="1 2">
    <name type="scientific">Amycolatopsis suaedae</name>
    <dbReference type="NCBI Taxonomy" id="2510978"/>
    <lineage>
        <taxon>Bacteria</taxon>
        <taxon>Bacillati</taxon>
        <taxon>Actinomycetota</taxon>
        <taxon>Actinomycetes</taxon>
        <taxon>Pseudonocardiales</taxon>
        <taxon>Pseudonocardiaceae</taxon>
        <taxon>Amycolatopsis</taxon>
    </lineage>
</organism>
<sequence length="131" mass="14480">MTPVPDEQGLGQRGRRLWDEMTAAWAPSPLHREMLLEACRMADRLDRLDRHLNGEDWLRFWSRNDEGTRVEVIVDKVLTEARELQSAFRMAVADLVKAAPAKQPERKGGGVLVALAAKHAEPAARGSGAAG</sequence>
<evidence type="ECO:0000313" key="2">
    <source>
        <dbReference type="Proteomes" id="UP000292003"/>
    </source>
</evidence>
<comment type="caution">
    <text evidence="1">The sequence shown here is derived from an EMBL/GenBank/DDBJ whole genome shotgun (WGS) entry which is preliminary data.</text>
</comment>
<evidence type="ECO:0000313" key="1">
    <source>
        <dbReference type="EMBL" id="RZQ59828.1"/>
    </source>
</evidence>
<name>A0A4Q7IZG7_9PSEU</name>
<gene>
    <name evidence="1" type="ORF">EWH70_32450</name>
</gene>
<accession>A0A4Q7IZG7</accession>
<proteinExistence type="predicted"/>